<name>A0ACC2VMK4_9TREE</name>
<evidence type="ECO:0000313" key="1">
    <source>
        <dbReference type="EMBL" id="KAJ9100229.1"/>
    </source>
</evidence>
<proteinExistence type="predicted"/>
<gene>
    <name evidence="1" type="ORF">QFC20_005506</name>
</gene>
<keyword evidence="2" id="KW-1185">Reference proteome</keyword>
<dbReference type="Proteomes" id="UP001230649">
    <property type="component" value="Unassembled WGS sequence"/>
</dbReference>
<sequence>MTLTSYAAALSNLAYDTLRDPHARHAVLQDRRPVTSSAEDKRKIDRLAQAADMLCRASGLFDHVAQHVLPTWEARIADSTDVKGGAFRMGKGKAKMPGEFSRDVQRALAMLALADANAVGIEKLLSPFLANAAFQSTTLPLPRGHPSPGLLAKLHIEVAALYSSARNLLKTMKNSKGSALEGLNIDDDIEPGLMEYLRKEWGLAEVRSRKWLAVEAGEHPSGEKVGQAIAMLKDAQSRLDELRKHGDIGASTMKKMKGLKIGMGSAGKEEKSERKGRIAQEMADIDSFLKTYTHMNNTVSFQPIPSMATVQALMPGGRPVFSSKPFTPPPPAFGPGSNSYIPSTRKGPINSAAGKDSPPIQVQTEISGTYAGAGNYF</sequence>
<accession>A0ACC2VMK4</accession>
<dbReference type="EMBL" id="JASBWS010000077">
    <property type="protein sequence ID" value="KAJ9100229.1"/>
    <property type="molecule type" value="Genomic_DNA"/>
</dbReference>
<protein>
    <submittedName>
        <fullName evidence="1">Uncharacterized protein</fullName>
    </submittedName>
</protein>
<evidence type="ECO:0000313" key="2">
    <source>
        <dbReference type="Proteomes" id="UP001230649"/>
    </source>
</evidence>
<reference evidence="1" key="1">
    <citation type="submission" date="2023-04" db="EMBL/GenBank/DDBJ databases">
        <title>Draft Genome sequencing of Naganishia species isolated from polar environments using Oxford Nanopore Technology.</title>
        <authorList>
            <person name="Leo P."/>
            <person name="Venkateswaran K."/>
        </authorList>
    </citation>
    <scope>NUCLEOTIDE SEQUENCE</scope>
    <source>
        <strain evidence="1">MNA-CCFEE 5262</strain>
    </source>
</reference>
<comment type="caution">
    <text evidence="1">The sequence shown here is derived from an EMBL/GenBank/DDBJ whole genome shotgun (WGS) entry which is preliminary data.</text>
</comment>
<organism evidence="1 2">
    <name type="scientific">Naganishia adeliensis</name>
    <dbReference type="NCBI Taxonomy" id="92952"/>
    <lineage>
        <taxon>Eukaryota</taxon>
        <taxon>Fungi</taxon>
        <taxon>Dikarya</taxon>
        <taxon>Basidiomycota</taxon>
        <taxon>Agaricomycotina</taxon>
        <taxon>Tremellomycetes</taxon>
        <taxon>Filobasidiales</taxon>
        <taxon>Filobasidiaceae</taxon>
        <taxon>Naganishia</taxon>
    </lineage>
</organism>